<evidence type="ECO:0000313" key="1">
    <source>
        <dbReference type="EMBL" id="KAI3756695.1"/>
    </source>
</evidence>
<sequence>MFGLPFYILHGLKEPVLSKGLGVVSFSILHKLKKQNLVTKSKNRPVRIILIPCNQNISPRLLHLFLLHI</sequence>
<gene>
    <name evidence="1" type="ORF">L1987_56517</name>
</gene>
<dbReference type="Proteomes" id="UP001056120">
    <property type="component" value="Linkage Group LG18"/>
</dbReference>
<evidence type="ECO:0000313" key="2">
    <source>
        <dbReference type="Proteomes" id="UP001056120"/>
    </source>
</evidence>
<protein>
    <submittedName>
        <fullName evidence="1">Uncharacterized protein</fullName>
    </submittedName>
</protein>
<organism evidence="1 2">
    <name type="scientific">Smallanthus sonchifolius</name>
    <dbReference type="NCBI Taxonomy" id="185202"/>
    <lineage>
        <taxon>Eukaryota</taxon>
        <taxon>Viridiplantae</taxon>
        <taxon>Streptophyta</taxon>
        <taxon>Embryophyta</taxon>
        <taxon>Tracheophyta</taxon>
        <taxon>Spermatophyta</taxon>
        <taxon>Magnoliopsida</taxon>
        <taxon>eudicotyledons</taxon>
        <taxon>Gunneridae</taxon>
        <taxon>Pentapetalae</taxon>
        <taxon>asterids</taxon>
        <taxon>campanulids</taxon>
        <taxon>Asterales</taxon>
        <taxon>Asteraceae</taxon>
        <taxon>Asteroideae</taxon>
        <taxon>Heliantheae alliance</taxon>
        <taxon>Millerieae</taxon>
        <taxon>Smallanthus</taxon>
    </lineage>
</organism>
<dbReference type="EMBL" id="CM042035">
    <property type="protein sequence ID" value="KAI3756695.1"/>
    <property type="molecule type" value="Genomic_DNA"/>
</dbReference>
<keyword evidence="2" id="KW-1185">Reference proteome</keyword>
<comment type="caution">
    <text evidence="1">The sequence shown here is derived from an EMBL/GenBank/DDBJ whole genome shotgun (WGS) entry which is preliminary data.</text>
</comment>
<reference evidence="2" key="1">
    <citation type="journal article" date="2022" name="Mol. Ecol. Resour.">
        <title>The genomes of chicory, endive, great burdock and yacon provide insights into Asteraceae palaeo-polyploidization history and plant inulin production.</title>
        <authorList>
            <person name="Fan W."/>
            <person name="Wang S."/>
            <person name="Wang H."/>
            <person name="Wang A."/>
            <person name="Jiang F."/>
            <person name="Liu H."/>
            <person name="Zhao H."/>
            <person name="Xu D."/>
            <person name="Zhang Y."/>
        </authorList>
    </citation>
    <scope>NUCLEOTIDE SEQUENCE [LARGE SCALE GENOMIC DNA]</scope>
    <source>
        <strain evidence="2">cv. Yunnan</strain>
    </source>
</reference>
<proteinExistence type="predicted"/>
<name>A0ACB9EDF1_9ASTR</name>
<accession>A0ACB9EDF1</accession>
<reference evidence="1 2" key="2">
    <citation type="journal article" date="2022" name="Mol. Ecol. Resour.">
        <title>The genomes of chicory, endive, great burdock and yacon provide insights into Asteraceae paleo-polyploidization history and plant inulin production.</title>
        <authorList>
            <person name="Fan W."/>
            <person name="Wang S."/>
            <person name="Wang H."/>
            <person name="Wang A."/>
            <person name="Jiang F."/>
            <person name="Liu H."/>
            <person name="Zhao H."/>
            <person name="Xu D."/>
            <person name="Zhang Y."/>
        </authorList>
    </citation>
    <scope>NUCLEOTIDE SEQUENCE [LARGE SCALE GENOMIC DNA]</scope>
    <source>
        <strain evidence="2">cv. Yunnan</strain>
        <tissue evidence="1">Leaves</tissue>
    </source>
</reference>